<evidence type="ECO:0000313" key="8">
    <source>
        <dbReference type="EMBL" id="RKD23967.1"/>
    </source>
</evidence>
<dbReference type="EC" id="3.6.1.41" evidence="1"/>
<dbReference type="InterPro" id="IPR003607">
    <property type="entry name" value="HD/PDEase_dom"/>
</dbReference>
<sequence>MNREQLLRRVKEELPDHRYQHTVRVAETAVKLAKIHGVDSNRVNRVELAAILHDYCKYWDSERMKTIIKANTQLSSDLLNYDKELWHGPVGAIIAKESFGVTDSATLAAIANHTSGRPGMCLIEKVVWLADYIEPGRQFPGVEEIRALAERNLDQAMLKALANTIVFLVKREKQVYPLTLATYNELTKLCSSDDDVNR</sequence>
<dbReference type="InterPro" id="IPR006674">
    <property type="entry name" value="HD_domain"/>
</dbReference>
<dbReference type="InterPro" id="IPR005249">
    <property type="entry name" value="YqeK"/>
</dbReference>
<dbReference type="GO" id="GO:0046872">
    <property type="term" value="F:metal ion binding"/>
    <property type="evidence" value="ECO:0007669"/>
    <property type="project" value="UniProtKB-KW"/>
</dbReference>
<dbReference type="SUPFAM" id="SSF109604">
    <property type="entry name" value="HD-domain/PDEase-like"/>
    <property type="match status" value="1"/>
</dbReference>
<keyword evidence="9" id="KW-1185">Reference proteome</keyword>
<dbReference type="NCBIfam" id="TIGR00488">
    <property type="entry name" value="bis(5'-nucleosyl)-tetraphosphatase (symmetrical) YqeK"/>
    <property type="match status" value="1"/>
</dbReference>
<reference evidence="8 9" key="1">
    <citation type="submission" date="2016-08" db="EMBL/GenBank/DDBJ databases">
        <title>Novel Firmicute Genomes.</title>
        <authorList>
            <person name="Poppleton D.I."/>
            <person name="Gribaldo S."/>
        </authorList>
    </citation>
    <scope>NUCLEOTIDE SEQUENCE [LARGE SCALE GENOMIC DNA]</scope>
    <source>
        <strain evidence="8 9">RAOx-1</strain>
    </source>
</reference>
<dbReference type="GO" id="GO:0008803">
    <property type="term" value="F:bis(5'-nucleosyl)-tetraphosphatase (symmetrical) activity"/>
    <property type="evidence" value="ECO:0007669"/>
    <property type="project" value="UniProtKB-EC"/>
</dbReference>
<dbReference type="SMART" id="SM00471">
    <property type="entry name" value="HDc"/>
    <property type="match status" value="1"/>
</dbReference>
<keyword evidence="3" id="KW-0547">Nucleotide-binding</keyword>
<organism evidence="8 9">
    <name type="scientific">Ammoniphilus oxalaticus</name>
    <dbReference type="NCBI Taxonomy" id="66863"/>
    <lineage>
        <taxon>Bacteria</taxon>
        <taxon>Bacillati</taxon>
        <taxon>Bacillota</taxon>
        <taxon>Bacilli</taxon>
        <taxon>Bacillales</taxon>
        <taxon>Paenibacillaceae</taxon>
        <taxon>Aneurinibacillus group</taxon>
        <taxon>Ammoniphilus</taxon>
    </lineage>
</organism>
<dbReference type="GO" id="GO:0000166">
    <property type="term" value="F:nucleotide binding"/>
    <property type="evidence" value="ECO:0007669"/>
    <property type="project" value="UniProtKB-KW"/>
</dbReference>
<dbReference type="PANTHER" id="PTHR35795:SF1">
    <property type="entry name" value="BIS(5'-NUCLEOSYL)-TETRAPHOSPHATASE, SYMMETRICAL"/>
    <property type="match status" value="1"/>
</dbReference>
<evidence type="ECO:0000256" key="2">
    <source>
        <dbReference type="ARBA" id="ARBA00022723"/>
    </source>
</evidence>
<evidence type="ECO:0000256" key="5">
    <source>
        <dbReference type="ARBA" id="ARBA00023004"/>
    </source>
</evidence>
<evidence type="ECO:0000256" key="4">
    <source>
        <dbReference type="ARBA" id="ARBA00022801"/>
    </source>
</evidence>
<dbReference type="Pfam" id="PF01966">
    <property type="entry name" value="HD"/>
    <property type="match status" value="1"/>
</dbReference>
<dbReference type="PANTHER" id="PTHR35795">
    <property type="entry name" value="SLR1885 PROTEIN"/>
    <property type="match status" value="1"/>
</dbReference>
<evidence type="ECO:0000256" key="1">
    <source>
        <dbReference type="ARBA" id="ARBA00012506"/>
    </source>
</evidence>
<keyword evidence="4 8" id="KW-0378">Hydrolase</keyword>
<dbReference type="Proteomes" id="UP000284219">
    <property type="component" value="Unassembled WGS sequence"/>
</dbReference>
<dbReference type="InterPro" id="IPR051094">
    <property type="entry name" value="Diverse_Catalytic_Enzymes"/>
</dbReference>
<dbReference type="AlphaFoldDB" id="A0A419SJ24"/>
<gene>
    <name evidence="8" type="ORF">BEP19_05980</name>
</gene>
<evidence type="ECO:0000259" key="7">
    <source>
        <dbReference type="PROSITE" id="PS51831"/>
    </source>
</evidence>
<dbReference type="RefSeq" id="WP_120189200.1">
    <property type="nucleotide sequence ID" value="NZ_MCHY01000008.1"/>
</dbReference>
<evidence type="ECO:0000256" key="6">
    <source>
        <dbReference type="ARBA" id="ARBA00049417"/>
    </source>
</evidence>
<comment type="catalytic activity">
    <reaction evidence="6">
        <text>P(1),P(4)-bis(5'-adenosyl) tetraphosphate + H2O = 2 ADP + 2 H(+)</text>
        <dbReference type="Rhea" id="RHEA:24252"/>
        <dbReference type="ChEBI" id="CHEBI:15377"/>
        <dbReference type="ChEBI" id="CHEBI:15378"/>
        <dbReference type="ChEBI" id="CHEBI:58141"/>
        <dbReference type="ChEBI" id="CHEBI:456216"/>
        <dbReference type="EC" id="3.6.1.41"/>
    </reaction>
</comment>
<dbReference type="PROSITE" id="PS51831">
    <property type="entry name" value="HD"/>
    <property type="match status" value="1"/>
</dbReference>
<evidence type="ECO:0000256" key="3">
    <source>
        <dbReference type="ARBA" id="ARBA00022741"/>
    </source>
</evidence>
<feature type="domain" description="HD" evidence="7">
    <location>
        <begin position="18"/>
        <end position="136"/>
    </location>
</feature>
<dbReference type="Gene3D" id="1.10.3210.10">
    <property type="entry name" value="Hypothetical protein af1432"/>
    <property type="match status" value="1"/>
</dbReference>
<dbReference type="OrthoDB" id="9782134at2"/>
<keyword evidence="2" id="KW-0479">Metal-binding</keyword>
<protein>
    <recommendedName>
        <fullName evidence="1">bis(5'-nucleosyl)-tetraphosphatase (symmetrical)</fullName>
        <ecNumber evidence="1">3.6.1.41</ecNumber>
    </recommendedName>
</protein>
<proteinExistence type="predicted"/>
<keyword evidence="5" id="KW-0408">Iron</keyword>
<accession>A0A419SJ24</accession>
<dbReference type="CDD" id="cd00077">
    <property type="entry name" value="HDc"/>
    <property type="match status" value="1"/>
</dbReference>
<dbReference type="EMBL" id="MCHY01000008">
    <property type="protein sequence ID" value="RKD23967.1"/>
    <property type="molecule type" value="Genomic_DNA"/>
</dbReference>
<comment type="caution">
    <text evidence="8">The sequence shown here is derived from an EMBL/GenBank/DDBJ whole genome shotgun (WGS) entry which is preliminary data.</text>
</comment>
<evidence type="ECO:0000313" key="9">
    <source>
        <dbReference type="Proteomes" id="UP000284219"/>
    </source>
</evidence>
<name>A0A419SJ24_9BACL</name>